<accession>A0A419DA38</accession>
<comment type="similarity">
    <text evidence="1">Belongs to the peptidase S51 family.</text>
</comment>
<gene>
    <name evidence="5" type="ORF">C4544_06225</name>
</gene>
<dbReference type="InterPro" id="IPR005320">
    <property type="entry name" value="Peptidase_S51"/>
</dbReference>
<evidence type="ECO:0000313" key="6">
    <source>
        <dbReference type="Proteomes" id="UP000285655"/>
    </source>
</evidence>
<keyword evidence="3" id="KW-0378">Hydrolase</keyword>
<keyword evidence="4" id="KW-0720">Serine protease</keyword>
<organism evidence="5 6">
    <name type="scientific">candidate division WS5 bacterium</name>
    <dbReference type="NCBI Taxonomy" id="2093353"/>
    <lineage>
        <taxon>Bacteria</taxon>
        <taxon>candidate division WS5</taxon>
    </lineage>
</organism>
<dbReference type="AlphaFoldDB" id="A0A419DA38"/>
<evidence type="ECO:0000256" key="2">
    <source>
        <dbReference type="ARBA" id="ARBA00022670"/>
    </source>
</evidence>
<reference evidence="5 6" key="1">
    <citation type="journal article" date="2017" name="ISME J.">
        <title>Energy and carbon metabolisms in a deep terrestrial subsurface fluid microbial community.</title>
        <authorList>
            <person name="Momper L."/>
            <person name="Jungbluth S.P."/>
            <person name="Lee M.D."/>
            <person name="Amend J.P."/>
        </authorList>
    </citation>
    <scope>NUCLEOTIDE SEQUENCE [LARGE SCALE GENOMIC DNA]</scope>
    <source>
        <strain evidence="5">SURF_29</strain>
    </source>
</reference>
<evidence type="ECO:0000256" key="3">
    <source>
        <dbReference type="ARBA" id="ARBA00022801"/>
    </source>
</evidence>
<keyword evidence="2" id="KW-0645">Protease</keyword>
<dbReference type="InterPro" id="IPR029062">
    <property type="entry name" value="Class_I_gatase-like"/>
</dbReference>
<dbReference type="EMBL" id="QZJW01000055">
    <property type="protein sequence ID" value="RJO59940.1"/>
    <property type="molecule type" value="Genomic_DNA"/>
</dbReference>
<proteinExistence type="inferred from homology"/>
<dbReference type="GO" id="GO:0008236">
    <property type="term" value="F:serine-type peptidase activity"/>
    <property type="evidence" value="ECO:0007669"/>
    <property type="project" value="UniProtKB-KW"/>
</dbReference>
<dbReference type="Gene3D" id="3.40.50.880">
    <property type="match status" value="1"/>
</dbReference>
<evidence type="ECO:0000256" key="1">
    <source>
        <dbReference type="ARBA" id="ARBA00006534"/>
    </source>
</evidence>
<dbReference type="SUPFAM" id="SSF52317">
    <property type="entry name" value="Class I glutamine amidotransferase-like"/>
    <property type="match status" value="1"/>
</dbReference>
<protein>
    <recommendedName>
        <fullName evidence="7">Peptidase E</fullName>
    </recommendedName>
</protein>
<dbReference type="Pfam" id="PF03575">
    <property type="entry name" value="Peptidase_S51"/>
    <property type="match status" value="1"/>
</dbReference>
<dbReference type="GO" id="GO:0006508">
    <property type="term" value="P:proteolysis"/>
    <property type="evidence" value="ECO:0007669"/>
    <property type="project" value="UniProtKB-KW"/>
</dbReference>
<comment type="caution">
    <text evidence="5">The sequence shown here is derived from an EMBL/GenBank/DDBJ whole genome shotgun (WGS) entry which is preliminary data.</text>
</comment>
<evidence type="ECO:0000256" key="4">
    <source>
        <dbReference type="ARBA" id="ARBA00022825"/>
    </source>
</evidence>
<name>A0A419DA38_9BACT</name>
<sequence>MTKYILHAGGITNSTDNGARFFNEVIKGLGNNPKILFCFFAQPRERWDEKFQGYSQGFAERIDKSIEPSFDLAMPETFEKQINECDAIMIQGGDDHLSQYWLRQFNIPKIWEGKVVAGSSAGSDALSAHFWTADWRECMDGLGIVPVRFIPHFKSNYGSDDPRGPIDWDKVYKELEEYGDKSLPIHALKEGEFIVFDK</sequence>
<dbReference type="Proteomes" id="UP000285655">
    <property type="component" value="Unassembled WGS sequence"/>
</dbReference>
<evidence type="ECO:0000313" key="5">
    <source>
        <dbReference type="EMBL" id="RJO59940.1"/>
    </source>
</evidence>
<evidence type="ECO:0008006" key="7">
    <source>
        <dbReference type="Google" id="ProtNLM"/>
    </source>
</evidence>